<feature type="domain" description="GtrA/DPMS transmembrane" evidence="8">
    <location>
        <begin position="370"/>
        <end position="487"/>
    </location>
</feature>
<keyword evidence="2 6" id="KW-0812">Transmembrane</keyword>
<evidence type="ECO:0000313" key="9">
    <source>
        <dbReference type="EMBL" id="GAA2010516.1"/>
    </source>
</evidence>
<feature type="compositionally biased region" description="Low complexity" evidence="5">
    <location>
        <begin position="1"/>
        <end position="14"/>
    </location>
</feature>
<feature type="transmembrane region" description="Helical" evidence="6">
    <location>
        <begin position="367"/>
        <end position="388"/>
    </location>
</feature>
<evidence type="ECO:0000313" key="10">
    <source>
        <dbReference type="Proteomes" id="UP001500755"/>
    </source>
</evidence>
<feature type="region of interest" description="Disordered" evidence="5">
    <location>
        <begin position="1"/>
        <end position="64"/>
    </location>
</feature>
<dbReference type="Gene3D" id="3.90.550.10">
    <property type="entry name" value="Spore Coat Polysaccharide Biosynthesis Protein SpsA, Chain A"/>
    <property type="match status" value="1"/>
</dbReference>
<dbReference type="SUPFAM" id="SSF53448">
    <property type="entry name" value="Nucleotide-diphospho-sugar transferases"/>
    <property type="match status" value="1"/>
</dbReference>
<evidence type="ECO:0000256" key="2">
    <source>
        <dbReference type="ARBA" id="ARBA00022692"/>
    </source>
</evidence>
<evidence type="ECO:0000259" key="8">
    <source>
        <dbReference type="Pfam" id="PF04138"/>
    </source>
</evidence>
<feature type="compositionally biased region" description="Low complexity" evidence="5">
    <location>
        <begin position="51"/>
        <end position="64"/>
    </location>
</feature>
<dbReference type="PANTHER" id="PTHR10859">
    <property type="entry name" value="GLYCOSYL TRANSFERASE"/>
    <property type="match status" value="1"/>
</dbReference>
<proteinExistence type="predicted"/>
<dbReference type="Pfam" id="PF00535">
    <property type="entry name" value="Glycos_transf_2"/>
    <property type="match status" value="1"/>
</dbReference>
<dbReference type="PANTHER" id="PTHR10859:SF91">
    <property type="entry name" value="DOLICHYL-PHOSPHATE BETA-GLUCOSYLTRANSFERASE"/>
    <property type="match status" value="1"/>
</dbReference>
<dbReference type="InterPro" id="IPR007267">
    <property type="entry name" value="GtrA_DPMS_TM"/>
</dbReference>
<feature type="transmembrane region" description="Helical" evidence="6">
    <location>
        <begin position="433"/>
        <end position="457"/>
    </location>
</feature>
<dbReference type="RefSeq" id="WP_344309685.1">
    <property type="nucleotide sequence ID" value="NZ_BAAANO010000020.1"/>
</dbReference>
<feature type="domain" description="Glycosyltransferase 2-like" evidence="7">
    <location>
        <begin position="74"/>
        <end position="197"/>
    </location>
</feature>
<keyword evidence="3 6" id="KW-1133">Transmembrane helix</keyword>
<dbReference type="InterPro" id="IPR029044">
    <property type="entry name" value="Nucleotide-diphossugar_trans"/>
</dbReference>
<evidence type="ECO:0000259" key="7">
    <source>
        <dbReference type="Pfam" id="PF00535"/>
    </source>
</evidence>
<keyword evidence="10" id="KW-1185">Reference proteome</keyword>
<evidence type="ECO:0000256" key="4">
    <source>
        <dbReference type="ARBA" id="ARBA00023136"/>
    </source>
</evidence>
<gene>
    <name evidence="9" type="ORF">GCM10009755_22100</name>
</gene>
<accession>A0ABN2TIA0</accession>
<evidence type="ECO:0000256" key="5">
    <source>
        <dbReference type="SAM" id="MobiDB-lite"/>
    </source>
</evidence>
<dbReference type="InterPro" id="IPR001173">
    <property type="entry name" value="Glyco_trans_2-like"/>
</dbReference>
<sequence length="498" mass="54233">MKENTPPTATPTAPDRTYSDPSYTHPGYTEPSYTGPIYTDSAPADSTDTHPAPGALTAPAPTTPVRARTTVDLLVPVYNEEQQLRDSVEKLLAFTAGSPHDVTIVVADNASTDATPLIGSGLAHEYPRVRYVRLEHKGRGRALRHIWSRSYADVLAYTDVDLATDIHLLDPMVSAVAPRRPAGESAAAPAHGGAPTSPSAPNEPEPDNRPTGNLPTDTLPVADIAIASRLLTDSRVERGVKREIISRCYNRLLRATMDVDYSDAQCGFKVVNRRAAEALLPHITDTGWFFDTELLTLARWSGLRVHEFAADWTDDPDSSVDVTSTALDDLRGMLRMRRTLARGDYPLAEIARRVGRSPARPNTGTQILHFVDVGILCTLAYSLLFLLLTALVPTQIANVLALLLSTLVNTALNRRYSFGIRNPEGIVRHHLKGLAVFGLCWLLTSSAITLTAGLTGTWAPLEVLSAVTAANVLATVLRFALHRTWVFADSTLRKHRHV</sequence>
<protein>
    <submittedName>
        <fullName evidence="9">Bifunctional glycosyltransferase family 2/GtrA family protein</fullName>
    </submittedName>
</protein>
<evidence type="ECO:0000256" key="3">
    <source>
        <dbReference type="ARBA" id="ARBA00022989"/>
    </source>
</evidence>
<feature type="transmembrane region" description="Helical" evidence="6">
    <location>
        <begin position="394"/>
        <end position="412"/>
    </location>
</feature>
<dbReference type="Pfam" id="PF04138">
    <property type="entry name" value="GtrA_DPMS_TM"/>
    <property type="match status" value="1"/>
</dbReference>
<name>A0ABN2TIA0_9MICO</name>
<organism evidence="9 10">
    <name type="scientific">Brevibacterium samyangense</name>
    <dbReference type="NCBI Taxonomy" id="366888"/>
    <lineage>
        <taxon>Bacteria</taxon>
        <taxon>Bacillati</taxon>
        <taxon>Actinomycetota</taxon>
        <taxon>Actinomycetes</taxon>
        <taxon>Micrococcales</taxon>
        <taxon>Brevibacteriaceae</taxon>
        <taxon>Brevibacterium</taxon>
    </lineage>
</organism>
<comment type="caution">
    <text evidence="9">The sequence shown here is derived from an EMBL/GenBank/DDBJ whole genome shotgun (WGS) entry which is preliminary data.</text>
</comment>
<feature type="transmembrane region" description="Helical" evidence="6">
    <location>
        <begin position="463"/>
        <end position="481"/>
    </location>
</feature>
<comment type="subcellular location">
    <subcellularLocation>
        <location evidence="1">Membrane</location>
        <topology evidence="1">Multi-pass membrane protein</topology>
    </subcellularLocation>
</comment>
<feature type="region of interest" description="Disordered" evidence="5">
    <location>
        <begin position="179"/>
        <end position="218"/>
    </location>
</feature>
<reference evidence="9 10" key="1">
    <citation type="journal article" date="2019" name="Int. J. Syst. Evol. Microbiol.">
        <title>The Global Catalogue of Microorganisms (GCM) 10K type strain sequencing project: providing services to taxonomists for standard genome sequencing and annotation.</title>
        <authorList>
            <consortium name="The Broad Institute Genomics Platform"/>
            <consortium name="The Broad Institute Genome Sequencing Center for Infectious Disease"/>
            <person name="Wu L."/>
            <person name="Ma J."/>
        </authorList>
    </citation>
    <scope>NUCLEOTIDE SEQUENCE [LARGE SCALE GENOMIC DNA]</scope>
    <source>
        <strain evidence="9 10">JCM 14546</strain>
    </source>
</reference>
<dbReference type="Proteomes" id="UP001500755">
    <property type="component" value="Unassembled WGS sequence"/>
</dbReference>
<evidence type="ECO:0000256" key="1">
    <source>
        <dbReference type="ARBA" id="ARBA00004141"/>
    </source>
</evidence>
<evidence type="ECO:0000256" key="6">
    <source>
        <dbReference type="SAM" id="Phobius"/>
    </source>
</evidence>
<keyword evidence="4 6" id="KW-0472">Membrane</keyword>
<dbReference type="EMBL" id="BAAANO010000020">
    <property type="protein sequence ID" value="GAA2010516.1"/>
    <property type="molecule type" value="Genomic_DNA"/>
</dbReference>